<dbReference type="AlphaFoldDB" id="A0AAJ2MKR0"/>
<reference evidence="4" key="1">
    <citation type="submission" date="2023-03" db="EMBL/GenBank/DDBJ databases">
        <authorList>
            <person name="Shen W."/>
            <person name="Cai J."/>
        </authorList>
    </citation>
    <scope>NUCLEOTIDE SEQUENCE</scope>
    <source>
        <strain evidence="4">P86-2</strain>
    </source>
</reference>
<evidence type="ECO:0000256" key="3">
    <source>
        <dbReference type="SAM" id="SignalP"/>
    </source>
</evidence>
<feature type="compositionally biased region" description="Polar residues" evidence="1">
    <location>
        <begin position="43"/>
        <end position="53"/>
    </location>
</feature>
<keyword evidence="2" id="KW-0472">Membrane</keyword>
<organism evidence="4 5">
    <name type="scientific">Lactococcus petauri</name>
    <dbReference type="NCBI Taxonomy" id="1940789"/>
    <lineage>
        <taxon>Bacteria</taxon>
        <taxon>Bacillati</taxon>
        <taxon>Bacillota</taxon>
        <taxon>Bacilli</taxon>
        <taxon>Lactobacillales</taxon>
        <taxon>Streptococcaceae</taxon>
        <taxon>Lactococcus</taxon>
    </lineage>
</organism>
<feature type="compositionally biased region" description="Polar residues" evidence="1">
    <location>
        <begin position="130"/>
        <end position="141"/>
    </location>
</feature>
<gene>
    <name evidence="4" type="ORF">P7D17_00960</name>
</gene>
<feature type="chain" id="PRO_5042600942" evidence="3">
    <location>
        <begin position="30"/>
        <end position="273"/>
    </location>
</feature>
<evidence type="ECO:0000313" key="4">
    <source>
        <dbReference type="EMBL" id="MDT2582689.1"/>
    </source>
</evidence>
<feature type="compositionally biased region" description="Basic and acidic residues" evidence="1">
    <location>
        <begin position="153"/>
        <end position="174"/>
    </location>
</feature>
<feature type="transmembrane region" description="Helical" evidence="2">
    <location>
        <begin position="237"/>
        <end position="261"/>
    </location>
</feature>
<evidence type="ECO:0000256" key="2">
    <source>
        <dbReference type="SAM" id="Phobius"/>
    </source>
</evidence>
<feature type="signal peptide" evidence="3">
    <location>
        <begin position="1"/>
        <end position="29"/>
    </location>
</feature>
<proteinExistence type="predicted"/>
<feature type="compositionally biased region" description="Pro residues" evidence="1">
    <location>
        <begin position="64"/>
        <end position="77"/>
    </location>
</feature>
<evidence type="ECO:0000256" key="1">
    <source>
        <dbReference type="SAM" id="MobiDB-lite"/>
    </source>
</evidence>
<accession>A0AAJ2MKR0</accession>
<comment type="caution">
    <text evidence="4">The sequence shown here is derived from an EMBL/GenBank/DDBJ whole genome shotgun (WGS) entry which is preliminary data.</text>
</comment>
<name>A0AAJ2MKR0_9LACT</name>
<dbReference type="Proteomes" id="UP001262817">
    <property type="component" value="Unassembled WGS sequence"/>
</dbReference>
<dbReference type="EMBL" id="JARPXR010000001">
    <property type="protein sequence ID" value="MDT2582689.1"/>
    <property type="molecule type" value="Genomic_DNA"/>
</dbReference>
<feature type="region of interest" description="Disordered" evidence="1">
    <location>
        <begin position="39"/>
        <end position="86"/>
    </location>
</feature>
<protein>
    <submittedName>
        <fullName evidence="4">Uncharacterized protein</fullName>
    </submittedName>
</protein>
<keyword evidence="2" id="KW-0812">Transmembrane</keyword>
<evidence type="ECO:0000313" key="5">
    <source>
        <dbReference type="Proteomes" id="UP001262817"/>
    </source>
</evidence>
<feature type="region of interest" description="Disordered" evidence="1">
    <location>
        <begin position="120"/>
        <end position="196"/>
    </location>
</feature>
<sequence length="273" mass="29182">MRKKRYCIILATTIVLGQTIILNPSQAYSASVSRVQAEELQDKSANNSLTEEANTGGGSTTPENPQPITPTMPPIVPETPDITLPPVTIGEPVPITPTVPIIPDNTLPLVPVGEPVPITPTAPPIVPEQPDNSLPSISLTTPEKVEVQNPESDTERDQPLKNLEAHNQDKKDTTEVTPAETIKPQEIENKNTTTQVSTKGELLYTWGEANIPLMSQHTSINSLDDADKDAVTRKHAIAVHAAGTGGVVTGIGTSVLLLGILKKASWLKQIFGK</sequence>
<keyword evidence="3" id="KW-0732">Signal</keyword>
<keyword evidence="2" id="KW-1133">Transmembrane helix</keyword>
<dbReference type="RefSeq" id="WP_019292089.1">
    <property type="nucleotide sequence ID" value="NZ_CP127854.1"/>
</dbReference>